<dbReference type="EC" id="1.5.1.3" evidence="3 8"/>
<dbReference type="eggNOG" id="COG0262">
    <property type="taxonomic scope" value="Bacteria"/>
</dbReference>
<evidence type="ECO:0000256" key="3">
    <source>
        <dbReference type="ARBA" id="ARBA00012856"/>
    </source>
</evidence>
<sequence length="161" mass="17822">MRIGIIVARAENGVIGHEGGMPWDIPEDLRHFKRVTSGGAVIMGRRTYESIGRPLPKRLNVVVSRSMAPGERDGLVVVDAFGAALEACRDRGYGDVFAIGGEAIFREALPRADRLYLTNIFARPEGDTFFPAFDESAWTVVDRDPRDGFEFLTLIPKDVSR</sequence>
<feature type="domain" description="DHFR" evidence="10">
    <location>
        <begin position="2"/>
        <end position="161"/>
    </location>
</feature>
<dbReference type="PIRSF" id="PIRSF000194">
    <property type="entry name" value="DHFR"/>
    <property type="match status" value="1"/>
</dbReference>
<comment type="pathway">
    <text evidence="1 8">Cofactor biosynthesis; tetrahydrofolate biosynthesis; 5,6,7,8-tetrahydrofolate from 7,8-dihydrofolate: step 1/1.</text>
</comment>
<dbReference type="GO" id="GO:0046452">
    <property type="term" value="P:dihydrofolate metabolic process"/>
    <property type="evidence" value="ECO:0007669"/>
    <property type="project" value="TreeGrafter"/>
</dbReference>
<dbReference type="PATRIC" id="fig|1238182.3.peg.3514"/>
<dbReference type="GO" id="GO:0046655">
    <property type="term" value="P:folic acid metabolic process"/>
    <property type="evidence" value="ECO:0007669"/>
    <property type="project" value="TreeGrafter"/>
</dbReference>
<evidence type="ECO:0000259" key="10">
    <source>
        <dbReference type="PROSITE" id="PS51330"/>
    </source>
</evidence>
<dbReference type="InterPro" id="IPR024072">
    <property type="entry name" value="DHFR-like_dom_sf"/>
</dbReference>
<dbReference type="PANTHER" id="PTHR48069:SF3">
    <property type="entry name" value="DIHYDROFOLATE REDUCTASE"/>
    <property type="match status" value="1"/>
</dbReference>
<evidence type="ECO:0000256" key="4">
    <source>
        <dbReference type="ARBA" id="ARBA00022563"/>
    </source>
</evidence>
<dbReference type="PROSITE" id="PS51330">
    <property type="entry name" value="DHFR_2"/>
    <property type="match status" value="1"/>
</dbReference>
<keyword evidence="5 8" id="KW-0521">NADP</keyword>
<keyword evidence="12" id="KW-1185">Reference proteome</keyword>
<dbReference type="RefSeq" id="WP_009541956.1">
    <property type="nucleotide sequence ID" value="NZ_ANHY01000018.1"/>
</dbReference>
<evidence type="ECO:0000256" key="2">
    <source>
        <dbReference type="ARBA" id="ARBA00009539"/>
    </source>
</evidence>
<dbReference type="SUPFAM" id="SSF53597">
    <property type="entry name" value="Dihydrofolate reductase-like"/>
    <property type="match status" value="1"/>
</dbReference>
<dbReference type="PROSITE" id="PS00075">
    <property type="entry name" value="DHFR_1"/>
    <property type="match status" value="1"/>
</dbReference>
<dbReference type="Pfam" id="PF00186">
    <property type="entry name" value="DHFR_1"/>
    <property type="match status" value="1"/>
</dbReference>
<dbReference type="PANTHER" id="PTHR48069">
    <property type="entry name" value="DIHYDROFOLATE REDUCTASE"/>
    <property type="match status" value="1"/>
</dbReference>
<name>K9GP45_9PROT</name>
<dbReference type="GO" id="GO:0005829">
    <property type="term" value="C:cytosol"/>
    <property type="evidence" value="ECO:0007669"/>
    <property type="project" value="TreeGrafter"/>
</dbReference>
<dbReference type="GO" id="GO:0046654">
    <property type="term" value="P:tetrahydrofolate biosynthetic process"/>
    <property type="evidence" value="ECO:0007669"/>
    <property type="project" value="UniProtKB-UniPathway"/>
</dbReference>
<evidence type="ECO:0000256" key="1">
    <source>
        <dbReference type="ARBA" id="ARBA00004903"/>
    </source>
</evidence>
<dbReference type="AlphaFoldDB" id="K9GP45"/>
<dbReference type="GO" id="GO:0050661">
    <property type="term" value="F:NADP binding"/>
    <property type="evidence" value="ECO:0007669"/>
    <property type="project" value="InterPro"/>
</dbReference>
<dbReference type="PRINTS" id="PR00070">
    <property type="entry name" value="DHFR"/>
</dbReference>
<dbReference type="InterPro" id="IPR012259">
    <property type="entry name" value="DHFR"/>
</dbReference>
<protein>
    <recommendedName>
        <fullName evidence="3 8">Dihydrofolate reductase</fullName>
        <ecNumber evidence="3 8">1.5.1.3</ecNumber>
    </recommendedName>
</protein>
<comment type="function">
    <text evidence="7 8">Key enzyme in folate metabolism. Catalyzes an essential reaction for de novo glycine and purine synthesis, and for DNA precursor synthesis.</text>
</comment>
<keyword evidence="4 8" id="KW-0554">One-carbon metabolism</keyword>
<evidence type="ECO:0000256" key="8">
    <source>
        <dbReference type="PIRNR" id="PIRNR000194"/>
    </source>
</evidence>
<evidence type="ECO:0000256" key="6">
    <source>
        <dbReference type="ARBA" id="ARBA00023002"/>
    </source>
</evidence>
<proteinExistence type="inferred from homology"/>
<organism evidence="11 12">
    <name type="scientific">Caenispirillum salinarum AK4</name>
    <dbReference type="NCBI Taxonomy" id="1238182"/>
    <lineage>
        <taxon>Bacteria</taxon>
        <taxon>Pseudomonadati</taxon>
        <taxon>Pseudomonadota</taxon>
        <taxon>Alphaproteobacteria</taxon>
        <taxon>Rhodospirillales</taxon>
        <taxon>Novispirillaceae</taxon>
        <taxon>Caenispirillum</taxon>
    </lineage>
</organism>
<dbReference type="GO" id="GO:0004146">
    <property type="term" value="F:dihydrofolate reductase activity"/>
    <property type="evidence" value="ECO:0007669"/>
    <property type="project" value="UniProtKB-EC"/>
</dbReference>
<dbReference type="OrthoDB" id="9804315at2"/>
<dbReference type="GO" id="GO:0006730">
    <property type="term" value="P:one-carbon metabolic process"/>
    <property type="evidence" value="ECO:0007669"/>
    <property type="project" value="UniProtKB-KW"/>
</dbReference>
<comment type="caution">
    <text evidence="11">The sequence shown here is derived from an EMBL/GenBank/DDBJ whole genome shotgun (WGS) entry which is preliminary data.</text>
</comment>
<evidence type="ECO:0000256" key="9">
    <source>
        <dbReference type="RuleBase" id="RU004474"/>
    </source>
</evidence>
<comment type="catalytic activity">
    <reaction evidence="8">
        <text>(6S)-5,6,7,8-tetrahydrofolate + NADP(+) = 7,8-dihydrofolate + NADPH + H(+)</text>
        <dbReference type="Rhea" id="RHEA:15009"/>
        <dbReference type="ChEBI" id="CHEBI:15378"/>
        <dbReference type="ChEBI" id="CHEBI:57451"/>
        <dbReference type="ChEBI" id="CHEBI:57453"/>
        <dbReference type="ChEBI" id="CHEBI:57783"/>
        <dbReference type="ChEBI" id="CHEBI:58349"/>
        <dbReference type="EC" id="1.5.1.3"/>
    </reaction>
</comment>
<gene>
    <name evidence="11" type="ORF">C882_1300</name>
</gene>
<evidence type="ECO:0000256" key="7">
    <source>
        <dbReference type="ARBA" id="ARBA00025067"/>
    </source>
</evidence>
<dbReference type="Gene3D" id="3.40.430.10">
    <property type="entry name" value="Dihydrofolate Reductase, subunit A"/>
    <property type="match status" value="1"/>
</dbReference>
<evidence type="ECO:0000313" key="12">
    <source>
        <dbReference type="Proteomes" id="UP000009881"/>
    </source>
</evidence>
<dbReference type="CDD" id="cd00209">
    <property type="entry name" value="DHFR"/>
    <property type="match status" value="1"/>
</dbReference>
<dbReference type="EMBL" id="ANHY01000018">
    <property type="protein sequence ID" value="EKV27705.1"/>
    <property type="molecule type" value="Genomic_DNA"/>
</dbReference>
<dbReference type="UniPathway" id="UPA00077">
    <property type="reaction ID" value="UER00158"/>
</dbReference>
<dbReference type="InterPro" id="IPR017925">
    <property type="entry name" value="DHFR_CS"/>
</dbReference>
<dbReference type="Proteomes" id="UP000009881">
    <property type="component" value="Unassembled WGS sequence"/>
</dbReference>
<comment type="similarity">
    <text evidence="2 8 9">Belongs to the dihydrofolate reductase family.</text>
</comment>
<dbReference type="InterPro" id="IPR001796">
    <property type="entry name" value="DHFR_dom"/>
</dbReference>
<keyword evidence="6 8" id="KW-0560">Oxidoreductase</keyword>
<accession>K9GP45</accession>
<evidence type="ECO:0000313" key="11">
    <source>
        <dbReference type="EMBL" id="EKV27705.1"/>
    </source>
</evidence>
<reference evidence="11 12" key="1">
    <citation type="journal article" date="2013" name="Genome Announc.">
        <title>Draft Genome Sequence of an Alphaproteobacterium, Caenispirillum salinarum AK4(T), Isolated from a Solar Saltern.</title>
        <authorList>
            <person name="Khatri I."/>
            <person name="Singh A."/>
            <person name="Korpole S."/>
            <person name="Pinnaka A.K."/>
            <person name="Subramanian S."/>
        </authorList>
    </citation>
    <scope>NUCLEOTIDE SEQUENCE [LARGE SCALE GENOMIC DNA]</scope>
    <source>
        <strain evidence="11 12">AK4</strain>
    </source>
</reference>
<evidence type="ECO:0000256" key="5">
    <source>
        <dbReference type="ARBA" id="ARBA00022857"/>
    </source>
</evidence>
<dbReference type="STRING" id="1238182.C882_1300"/>